<organism evidence="1 2">
    <name type="scientific">Ramazzottius varieornatus</name>
    <name type="common">Water bear</name>
    <name type="synonym">Tardigrade</name>
    <dbReference type="NCBI Taxonomy" id="947166"/>
    <lineage>
        <taxon>Eukaryota</taxon>
        <taxon>Metazoa</taxon>
        <taxon>Ecdysozoa</taxon>
        <taxon>Tardigrada</taxon>
        <taxon>Eutardigrada</taxon>
        <taxon>Parachela</taxon>
        <taxon>Hypsibioidea</taxon>
        <taxon>Ramazzottiidae</taxon>
        <taxon>Ramazzottius</taxon>
    </lineage>
</organism>
<gene>
    <name evidence="1" type="primary">RvY_00859-1</name>
    <name evidence="1" type="synonym">RvY_00859.1</name>
    <name evidence="1" type="ORF">RvY_00859</name>
</gene>
<reference evidence="1 2" key="1">
    <citation type="journal article" date="2016" name="Nat. Commun.">
        <title>Extremotolerant tardigrade genome and improved radiotolerance of human cultured cells by tardigrade-unique protein.</title>
        <authorList>
            <person name="Hashimoto T."/>
            <person name="Horikawa D.D."/>
            <person name="Saito Y."/>
            <person name="Kuwahara H."/>
            <person name="Kozuka-Hata H."/>
            <person name="Shin-I T."/>
            <person name="Minakuchi Y."/>
            <person name="Ohishi K."/>
            <person name="Motoyama A."/>
            <person name="Aizu T."/>
            <person name="Enomoto A."/>
            <person name="Kondo K."/>
            <person name="Tanaka S."/>
            <person name="Hara Y."/>
            <person name="Koshikawa S."/>
            <person name="Sagara H."/>
            <person name="Miura T."/>
            <person name="Yokobori S."/>
            <person name="Miyagawa K."/>
            <person name="Suzuki Y."/>
            <person name="Kubo T."/>
            <person name="Oyama M."/>
            <person name="Kohara Y."/>
            <person name="Fujiyama A."/>
            <person name="Arakawa K."/>
            <person name="Katayama T."/>
            <person name="Toyoda A."/>
            <person name="Kunieda T."/>
        </authorList>
    </citation>
    <scope>NUCLEOTIDE SEQUENCE [LARGE SCALE GENOMIC DNA]</scope>
    <source>
        <strain evidence="1 2">YOKOZUNA-1</strain>
    </source>
</reference>
<dbReference type="AlphaFoldDB" id="A0A1D1UP17"/>
<accession>A0A1D1UP17</accession>
<protein>
    <submittedName>
        <fullName evidence="1">Uncharacterized protein</fullName>
    </submittedName>
</protein>
<comment type="caution">
    <text evidence="1">The sequence shown here is derived from an EMBL/GenBank/DDBJ whole genome shotgun (WGS) entry which is preliminary data.</text>
</comment>
<evidence type="ECO:0000313" key="2">
    <source>
        <dbReference type="Proteomes" id="UP000186922"/>
    </source>
</evidence>
<name>A0A1D1UP17_RAMVA</name>
<sequence>MEQFHPLLHSSAHGHLVVSVHIELWRLDHIQKSSNAWSTALGEQSWPSADQHLVHKTLRGRLDFRSREISCRDKLTGLHCRSSTLQVRVHLLVGRVGLDSTLVVDLEDDIRGEGKILQQVCTAIHQLLDLSLPSPVALIRSS</sequence>
<proteinExistence type="predicted"/>
<evidence type="ECO:0000313" key="1">
    <source>
        <dbReference type="EMBL" id="GAU88103.1"/>
    </source>
</evidence>
<keyword evidence="2" id="KW-1185">Reference proteome</keyword>
<dbReference type="EMBL" id="BDGG01000001">
    <property type="protein sequence ID" value="GAU88103.1"/>
    <property type="molecule type" value="Genomic_DNA"/>
</dbReference>
<dbReference type="Proteomes" id="UP000186922">
    <property type="component" value="Unassembled WGS sequence"/>
</dbReference>